<keyword evidence="3 7" id="KW-0547">Nucleotide-binding</keyword>
<dbReference type="Proteomes" id="UP001501821">
    <property type="component" value="Unassembled WGS sequence"/>
</dbReference>
<reference evidence="11" key="1">
    <citation type="journal article" date="2019" name="Int. J. Syst. Evol. Microbiol.">
        <title>The Global Catalogue of Microorganisms (GCM) 10K type strain sequencing project: providing services to taxonomists for standard genome sequencing and annotation.</title>
        <authorList>
            <consortium name="The Broad Institute Genomics Platform"/>
            <consortium name="The Broad Institute Genome Sequencing Center for Infectious Disease"/>
            <person name="Wu L."/>
            <person name="Ma J."/>
        </authorList>
    </citation>
    <scope>NUCLEOTIDE SEQUENCE [LARGE SCALE GENOMIC DNA]</scope>
    <source>
        <strain evidence="11">JCM 16953</strain>
    </source>
</reference>
<accession>A0ABP7I871</accession>
<evidence type="ECO:0000313" key="10">
    <source>
        <dbReference type="EMBL" id="GAA3811953.1"/>
    </source>
</evidence>
<dbReference type="NCBIfam" id="NF010707">
    <property type="entry name" value="PRK14109.1"/>
    <property type="match status" value="1"/>
</dbReference>
<dbReference type="Pfam" id="PF03710">
    <property type="entry name" value="GlnE"/>
    <property type="match status" value="2"/>
</dbReference>
<feature type="region of interest" description="Adenylyl removase" evidence="7">
    <location>
        <begin position="1"/>
        <end position="491"/>
    </location>
</feature>
<comment type="function">
    <text evidence="7">Involved in the regulation of glutamine synthetase GlnA, a key enzyme in the process to assimilate ammonia. When cellular nitrogen levels are high, the C-terminal adenylyl transferase (AT) inactivates GlnA by covalent transfer of an adenylyl group from ATP to specific tyrosine residue of GlnA, thus reducing its activity. Conversely, when nitrogen levels are low, the N-terminal adenylyl removase (AR) activates GlnA by removing the adenylyl group by phosphorolysis, increasing its activity. The regulatory region of GlnE binds the signal transduction protein PII (GlnB) which indicates the nitrogen status of the cell.</text>
</comment>
<gene>
    <name evidence="7" type="primary">glnE</name>
    <name evidence="10" type="ORF">GCM10022242_13030</name>
</gene>
<dbReference type="SUPFAM" id="SSF81593">
    <property type="entry name" value="Nucleotidyltransferase substrate binding subunit/domain"/>
    <property type="match status" value="2"/>
</dbReference>
<evidence type="ECO:0000259" key="8">
    <source>
        <dbReference type="Pfam" id="PF03710"/>
    </source>
</evidence>
<dbReference type="InterPro" id="IPR005190">
    <property type="entry name" value="GlnE_rpt_dom"/>
</dbReference>
<evidence type="ECO:0000259" key="9">
    <source>
        <dbReference type="Pfam" id="PF08335"/>
    </source>
</evidence>
<feature type="domain" description="PII-uridylyltransferase/Glutamine-synthetase adenylyltransferase" evidence="9">
    <location>
        <begin position="870"/>
        <end position="994"/>
    </location>
</feature>
<dbReference type="PANTHER" id="PTHR30621:SF0">
    <property type="entry name" value="BIFUNCTIONAL GLUTAMINE SYNTHETASE ADENYLYLTRANSFERASE_ADENYLYL-REMOVING ENZYME"/>
    <property type="match status" value="1"/>
</dbReference>
<sequence>MTPTDDRATRRSELLRLGFADVDRAQADLAALGDVAGPLLAIMGRTADPDAAVAGLVRLADVVPDRTAFLGAVADDEGTAMRLLSVLGASAALTDHLAAHPEQWRDLTDPTLGSTRPAARHLRDRLLTAVGADAASERPVSAIPDAEAVDALRVEYRRLLLRIAARDLAHDLGVDDAAAELADLAAGTLEAALAIARARVGEPADGVRLAVIAMGKCGGHELNYVSDVDVIFLHEPADGANEAEAAATAAKLASNLIRICSDHTAEGTVWEVDAALRPEGKAGALSRTLAGHRGYYERWAEPWEFQALLKARPAAGDAALGRDFVEMVRPMVWSVADRPGFVDAARAMRRRVVDHIPAKQLDHEIKLGPGGLRDVEFAVQLLQLVHGRADERIRPAATLSALAELIRAGYVGREDGEALHRAYAFLRQLEHRIQLYRLRRTHLMPEDERSLRRLGRSLGFLRQPDVQLLAAWEHHRREVSRLHQKLFYRPLLTAVAQISGDEARLSSEAAIARMAALGYDDPRAALRHLEALTAGVTRTAAIQRALLPALLQWFAEGADPDAGLFGFRRLSEALGSTPWYLSTLRDEGQVAERLAHLLATSRYCTDLLEREPAGVRLLGGDLAPLSADAMTEEMLATAGRQAGTDKAIRAIRAVRRRELLRTAAGDVLGITDVADVGFALTRLTDATLESALQIAGRSVRAARGLEQAPTRIAIVAMGRYGGFELSYGSDADVLFVHDPPEGASGADKELAASYAKAVVEEVRRSLAAPGDDPALLVDADLRPEGRQGALVRTLESYTSYYAKWSKVWEAQALLRADAVVGDPGLRDRFTALIDPLRYPASGLSADDVREVRRIKARVDDERLPRGADPHLHLKLGRGGLADIEWTVQLLQLRHGAELPALRTPRTLPALEAASEAGLLSRADADVLIGAWRLVSRVRNAVTLARGRGGDQLPTDPRERRAVAGIVGYPLDRADEFVNDYLRTTRRARAVVDRVFWE</sequence>
<feature type="region of interest" description="Adenylyl transferase" evidence="7">
    <location>
        <begin position="499"/>
        <end position="997"/>
    </location>
</feature>
<dbReference type="InterPro" id="IPR013546">
    <property type="entry name" value="PII_UdlTrfase/GS_AdlTrfase"/>
</dbReference>
<keyword evidence="11" id="KW-1185">Reference proteome</keyword>
<evidence type="ECO:0000256" key="6">
    <source>
        <dbReference type="ARBA" id="ARBA00023268"/>
    </source>
</evidence>
<evidence type="ECO:0000313" key="11">
    <source>
        <dbReference type="Proteomes" id="UP001501821"/>
    </source>
</evidence>
<comment type="catalytic activity">
    <reaction evidence="7">
        <text>[glutamine synthetase]-L-tyrosine + ATP = [glutamine synthetase]-O(4)-(5'-adenylyl)-L-tyrosine + diphosphate</text>
        <dbReference type="Rhea" id="RHEA:18589"/>
        <dbReference type="Rhea" id="RHEA-COMP:10660"/>
        <dbReference type="Rhea" id="RHEA-COMP:10661"/>
        <dbReference type="ChEBI" id="CHEBI:30616"/>
        <dbReference type="ChEBI" id="CHEBI:33019"/>
        <dbReference type="ChEBI" id="CHEBI:46858"/>
        <dbReference type="ChEBI" id="CHEBI:83624"/>
        <dbReference type="EC" id="2.7.7.42"/>
    </reaction>
</comment>
<dbReference type="RefSeq" id="WP_344773519.1">
    <property type="nucleotide sequence ID" value="NZ_BAABAH010000003.1"/>
</dbReference>
<keyword evidence="2 7" id="KW-0548">Nucleotidyltransferase</keyword>
<dbReference type="EC" id="2.7.7.42" evidence="7"/>
<dbReference type="Gene3D" id="1.20.120.330">
    <property type="entry name" value="Nucleotidyltransferases domain 2"/>
    <property type="match status" value="2"/>
</dbReference>
<comment type="catalytic activity">
    <reaction evidence="7">
        <text>[glutamine synthetase]-O(4)-(5'-adenylyl)-L-tyrosine + phosphate = [glutamine synthetase]-L-tyrosine + ADP</text>
        <dbReference type="Rhea" id="RHEA:43716"/>
        <dbReference type="Rhea" id="RHEA-COMP:10660"/>
        <dbReference type="Rhea" id="RHEA-COMP:10661"/>
        <dbReference type="ChEBI" id="CHEBI:43474"/>
        <dbReference type="ChEBI" id="CHEBI:46858"/>
        <dbReference type="ChEBI" id="CHEBI:83624"/>
        <dbReference type="ChEBI" id="CHEBI:456216"/>
        <dbReference type="EC" id="2.7.7.89"/>
    </reaction>
</comment>
<organism evidence="10 11">
    <name type="scientific">Nocardioides panacisoli</name>
    <dbReference type="NCBI Taxonomy" id="627624"/>
    <lineage>
        <taxon>Bacteria</taxon>
        <taxon>Bacillati</taxon>
        <taxon>Actinomycetota</taxon>
        <taxon>Actinomycetes</taxon>
        <taxon>Propionibacteriales</taxon>
        <taxon>Nocardioidaceae</taxon>
        <taxon>Nocardioides</taxon>
    </lineage>
</organism>
<proteinExistence type="inferred from homology"/>
<keyword evidence="6 7" id="KW-0511">Multifunctional enzyme</keyword>
<evidence type="ECO:0000256" key="1">
    <source>
        <dbReference type="ARBA" id="ARBA00022679"/>
    </source>
</evidence>
<evidence type="ECO:0000256" key="4">
    <source>
        <dbReference type="ARBA" id="ARBA00022840"/>
    </source>
</evidence>
<dbReference type="InterPro" id="IPR043519">
    <property type="entry name" value="NT_sf"/>
</dbReference>
<keyword evidence="5 7" id="KW-0460">Magnesium</keyword>
<protein>
    <recommendedName>
        <fullName evidence="7">Bifunctional glutamine synthetase adenylyltransferase/adenylyl-removing enzyme</fullName>
    </recommendedName>
    <alternativeName>
        <fullName evidence="7">ATP:glutamine synthetase adenylyltransferase</fullName>
    </alternativeName>
    <alternativeName>
        <fullName evidence="7">ATase</fullName>
    </alternativeName>
    <domain>
        <recommendedName>
            <fullName evidence="7">Glutamine synthetase adenylyl-L-tyrosine phosphorylase</fullName>
            <ecNumber evidence="7">2.7.7.89</ecNumber>
        </recommendedName>
        <alternativeName>
            <fullName evidence="7">Adenylyl removase</fullName>
            <shortName evidence="7">AR</shortName>
            <shortName evidence="7">AT-N</shortName>
        </alternativeName>
    </domain>
    <domain>
        <recommendedName>
            <fullName evidence="7">Glutamine synthetase adenylyl transferase</fullName>
            <ecNumber evidence="7">2.7.7.42</ecNumber>
        </recommendedName>
        <alternativeName>
            <fullName evidence="7">Adenylyl transferase</fullName>
            <shortName evidence="7">AT</shortName>
            <shortName evidence="7">AT-C</shortName>
        </alternativeName>
    </domain>
</protein>
<comment type="caution">
    <text evidence="10">The sequence shown here is derived from an EMBL/GenBank/DDBJ whole genome shotgun (WGS) entry which is preliminary data.</text>
</comment>
<dbReference type="Pfam" id="PF08335">
    <property type="entry name" value="GlnD_UR_UTase"/>
    <property type="match status" value="2"/>
</dbReference>
<evidence type="ECO:0000256" key="7">
    <source>
        <dbReference type="HAMAP-Rule" id="MF_00802"/>
    </source>
</evidence>
<evidence type="ECO:0000256" key="2">
    <source>
        <dbReference type="ARBA" id="ARBA00022695"/>
    </source>
</evidence>
<dbReference type="Gene3D" id="3.30.460.10">
    <property type="entry name" value="Beta Polymerase, domain 2"/>
    <property type="match status" value="2"/>
</dbReference>
<comment type="cofactor">
    <cofactor evidence="7">
        <name>Mg(2+)</name>
        <dbReference type="ChEBI" id="CHEBI:18420"/>
    </cofactor>
</comment>
<feature type="domain" description="Glutamate-ammonia ligase adenylyltransferase repeated" evidence="8">
    <location>
        <begin position="82"/>
        <end position="325"/>
    </location>
</feature>
<name>A0ABP7I871_9ACTN</name>
<dbReference type="InterPro" id="IPR023057">
    <property type="entry name" value="GlnE"/>
</dbReference>
<dbReference type="EC" id="2.7.7.89" evidence="7"/>
<dbReference type="GO" id="GO:0016779">
    <property type="term" value="F:nucleotidyltransferase activity"/>
    <property type="evidence" value="ECO:0007669"/>
    <property type="project" value="UniProtKB-KW"/>
</dbReference>
<evidence type="ECO:0000256" key="3">
    <source>
        <dbReference type="ARBA" id="ARBA00022741"/>
    </source>
</evidence>
<dbReference type="CDD" id="cd05401">
    <property type="entry name" value="NT_GlnE_GlnD_like"/>
    <property type="match status" value="2"/>
</dbReference>
<dbReference type="PANTHER" id="PTHR30621">
    <property type="entry name" value="GLUTAMINE SYNTHETASE ADENYLYLTRANSFERASE"/>
    <property type="match status" value="1"/>
</dbReference>
<evidence type="ECO:0000256" key="5">
    <source>
        <dbReference type="ARBA" id="ARBA00022842"/>
    </source>
</evidence>
<keyword evidence="1 7" id="KW-0808">Transferase</keyword>
<keyword evidence="4 7" id="KW-0067">ATP-binding</keyword>
<dbReference type="SUPFAM" id="SSF81301">
    <property type="entry name" value="Nucleotidyltransferase"/>
    <property type="match status" value="2"/>
</dbReference>
<comment type="similarity">
    <text evidence="7">Belongs to the GlnE family.</text>
</comment>
<feature type="domain" description="Glutamate-ammonia ligase adenylyltransferase repeated" evidence="8">
    <location>
        <begin position="592"/>
        <end position="830"/>
    </location>
</feature>
<dbReference type="EMBL" id="BAABAH010000003">
    <property type="protein sequence ID" value="GAA3811953.1"/>
    <property type="molecule type" value="Genomic_DNA"/>
</dbReference>
<dbReference type="HAMAP" id="MF_00802">
    <property type="entry name" value="GlnE"/>
    <property type="match status" value="1"/>
</dbReference>
<feature type="domain" description="PII-uridylyltransferase/Glutamine-synthetase adenylyltransferase" evidence="9">
    <location>
        <begin position="348"/>
        <end position="487"/>
    </location>
</feature>